<evidence type="ECO:0000256" key="3">
    <source>
        <dbReference type="ARBA" id="ARBA00023274"/>
    </source>
</evidence>
<keyword evidence="3" id="KW-0687">Ribonucleoprotein</keyword>
<dbReference type="GO" id="GO:0006412">
    <property type="term" value="P:translation"/>
    <property type="evidence" value="ECO:0007669"/>
    <property type="project" value="InterPro"/>
</dbReference>
<dbReference type="PIRSF" id="PIRSF002122">
    <property type="entry name" value="RPS7p_RPS7a_RPS5e_RPS7o"/>
    <property type="match status" value="1"/>
</dbReference>
<sequence length="142" mass="16512">MPKEVISSFILKKFVSQIMRDGKKFKSEKIFKKVLVKISLKGLSPTNTVVLAVNNVKPVVDVRTIRRRGKKFQVPVPLKPSRQISKGIQALLRVSKNKIFFEDFLANELINSMRGRSKSLKATKRLHKFAFQNRSFTNYRWF</sequence>
<feature type="domain" description="Small ribosomal subunit protein uS7" evidence="4">
    <location>
        <begin position="2"/>
        <end position="134"/>
    </location>
</feature>
<dbReference type="Gene3D" id="1.10.455.10">
    <property type="entry name" value="Ribosomal protein S7 domain"/>
    <property type="match status" value="1"/>
</dbReference>
<comment type="similarity">
    <text evidence="1">Belongs to the universal ribosomal protein uS7 family.</text>
</comment>
<proteinExistence type="inferred from homology"/>
<evidence type="ECO:0000313" key="6">
    <source>
        <dbReference type="Proteomes" id="UP000218113"/>
    </source>
</evidence>
<evidence type="ECO:0000313" key="5">
    <source>
        <dbReference type="EMBL" id="PCI22328.1"/>
    </source>
</evidence>
<dbReference type="PANTHER" id="PTHR11205">
    <property type="entry name" value="RIBOSOMAL PROTEIN S7"/>
    <property type="match status" value="1"/>
</dbReference>
<evidence type="ECO:0000259" key="4">
    <source>
        <dbReference type="Pfam" id="PF00177"/>
    </source>
</evidence>
<dbReference type="SUPFAM" id="SSF47973">
    <property type="entry name" value="Ribosomal protein S7"/>
    <property type="match status" value="1"/>
</dbReference>
<evidence type="ECO:0000256" key="2">
    <source>
        <dbReference type="ARBA" id="ARBA00022980"/>
    </source>
</evidence>
<name>A0A2A4SM98_9DELT</name>
<gene>
    <name evidence="5" type="ORF">COB67_13495</name>
</gene>
<dbReference type="AlphaFoldDB" id="A0A2A4SM98"/>
<accession>A0A2A4SM98</accession>
<evidence type="ECO:0000256" key="1">
    <source>
        <dbReference type="ARBA" id="ARBA00007151"/>
    </source>
</evidence>
<dbReference type="Proteomes" id="UP000218113">
    <property type="component" value="Unassembled WGS sequence"/>
</dbReference>
<dbReference type="GO" id="GO:0005840">
    <property type="term" value="C:ribosome"/>
    <property type="evidence" value="ECO:0007669"/>
    <property type="project" value="UniProtKB-KW"/>
</dbReference>
<keyword evidence="2" id="KW-0689">Ribosomal protein</keyword>
<dbReference type="InterPro" id="IPR023798">
    <property type="entry name" value="Ribosomal_uS7_dom"/>
</dbReference>
<dbReference type="EMBL" id="NVSR01000163">
    <property type="protein sequence ID" value="PCI22328.1"/>
    <property type="molecule type" value="Genomic_DNA"/>
</dbReference>
<organism evidence="5 6">
    <name type="scientific">SAR324 cluster bacterium</name>
    <dbReference type="NCBI Taxonomy" id="2024889"/>
    <lineage>
        <taxon>Bacteria</taxon>
        <taxon>Deltaproteobacteria</taxon>
        <taxon>SAR324 cluster</taxon>
    </lineage>
</organism>
<protein>
    <recommendedName>
        <fullName evidence="4">Small ribosomal subunit protein uS7 domain-containing protein</fullName>
    </recommendedName>
</protein>
<dbReference type="InterPro" id="IPR036823">
    <property type="entry name" value="Ribosomal_uS7_dom_sf"/>
</dbReference>
<dbReference type="GO" id="GO:1990904">
    <property type="term" value="C:ribonucleoprotein complex"/>
    <property type="evidence" value="ECO:0007669"/>
    <property type="project" value="UniProtKB-KW"/>
</dbReference>
<reference evidence="6" key="1">
    <citation type="submission" date="2017-08" db="EMBL/GenBank/DDBJ databases">
        <title>A dynamic microbial community with high functional redundancy inhabits the cold, oxic subseafloor aquifer.</title>
        <authorList>
            <person name="Tully B.J."/>
            <person name="Wheat C.G."/>
            <person name="Glazer B.T."/>
            <person name="Huber J.A."/>
        </authorList>
    </citation>
    <scope>NUCLEOTIDE SEQUENCE [LARGE SCALE GENOMIC DNA]</scope>
</reference>
<dbReference type="InterPro" id="IPR000235">
    <property type="entry name" value="Ribosomal_uS7"/>
</dbReference>
<comment type="caution">
    <text evidence="5">The sequence shown here is derived from an EMBL/GenBank/DDBJ whole genome shotgun (WGS) entry which is preliminary data.</text>
</comment>
<dbReference type="Pfam" id="PF00177">
    <property type="entry name" value="Ribosomal_S7"/>
    <property type="match status" value="1"/>
</dbReference>